<dbReference type="PANTHER" id="PTHR37691:SF1">
    <property type="entry name" value="BLR3518 PROTEIN"/>
    <property type="match status" value="1"/>
</dbReference>
<evidence type="ECO:0000313" key="3">
    <source>
        <dbReference type="Proteomes" id="UP000184080"/>
    </source>
</evidence>
<dbReference type="RefSeq" id="WP_073007908.1">
    <property type="nucleotide sequence ID" value="NZ_FQZO01000004.1"/>
</dbReference>
<dbReference type="PANTHER" id="PTHR37691">
    <property type="entry name" value="BLR3518 PROTEIN"/>
    <property type="match status" value="1"/>
</dbReference>
<dbReference type="Pfam" id="PF02635">
    <property type="entry name" value="DsrE"/>
    <property type="match status" value="1"/>
</dbReference>
<dbReference type="AlphaFoldDB" id="A0A1M6IIB5"/>
<evidence type="ECO:0000313" key="2">
    <source>
        <dbReference type="EMBL" id="SHJ34220.1"/>
    </source>
</evidence>
<sequence>MTDNFNYPPGNPNNHPEVIPGIISNGISPVNDKSPEIYTEDTVSEIKPTDVTNNYNVSQKYKALMHVHEASKWDTALESAKSIYDHLGMQNVHLIFVATGDAVKTLIDKEKANTDFMDSIRASLAHSNDENIETILALSVSGADFKACGASMAHYDIDAPKMFNYVKIIPSAPVELLVKQNEGYAYLLF</sequence>
<accession>A0A1M6IIB5</accession>
<dbReference type="OrthoDB" id="6412948at2"/>
<name>A0A1M6IIB5_9CLOT</name>
<dbReference type="SUPFAM" id="SSF75169">
    <property type="entry name" value="DsrEFH-like"/>
    <property type="match status" value="1"/>
</dbReference>
<feature type="region of interest" description="Disordered" evidence="1">
    <location>
        <begin position="1"/>
        <end position="26"/>
    </location>
</feature>
<dbReference type="InterPro" id="IPR003787">
    <property type="entry name" value="Sulphur_relay_DsrE/F-like"/>
</dbReference>
<evidence type="ECO:0000256" key="1">
    <source>
        <dbReference type="SAM" id="MobiDB-lite"/>
    </source>
</evidence>
<organism evidence="2 3">
    <name type="scientific">Clostridium amylolyticum</name>
    <dbReference type="NCBI Taxonomy" id="1121298"/>
    <lineage>
        <taxon>Bacteria</taxon>
        <taxon>Bacillati</taxon>
        <taxon>Bacillota</taxon>
        <taxon>Clostridia</taxon>
        <taxon>Eubacteriales</taxon>
        <taxon>Clostridiaceae</taxon>
        <taxon>Clostridium</taxon>
    </lineage>
</organism>
<protein>
    <submittedName>
        <fullName evidence="2">Intracellular sulfur oxidation protein, DsrE/DsrF family</fullName>
    </submittedName>
</protein>
<dbReference type="Gene3D" id="3.40.1260.10">
    <property type="entry name" value="DsrEFH-like"/>
    <property type="match status" value="1"/>
</dbReference>
<gene>
    <name evidence="2" type="ORF">SAMN05444401_2840</name>
</gene>
<dbReference type="InterPro" id="IPR027396">
    <property type="entry name" value="DsrEFH-like"/>
</dbReference>
<dbReference type="Proteomes" id="UP000184080">
    <property type="component" value="Unassembled WGS sequence"/>
</dbReference>
<keyword evidence="3" id="KW-1185">Reference proteome</keyword>
<reference evidence="2 3" key="1">
    <citation type="submission" date="2016-11" db="EMBL/GenBank/DDBJ databases">
        <authorList>
            <person name="Jaros S."/>
            <person name="Januszkiewicz K."/>
            <person name="Wedrychowicz H."/>
        </authorList>
    </citation>
    <scope>NUCLEOTIDE SEQUENCE [LARGE SCALE GENOMIC DNA]</scope>
    <source>
        <strain evidence="2 3">DSM 21864</strain>
    </source>
</reference>
<dbReference type="EMBL" id="FQZO01000004">
    <property type="protein sequence ID" value="SHJ34220.1"/>
    <property type="molecule type" value="Genomic_DNA"/>
</dbReference>
<dbReference type="STRING" id="1121298.SAMN05444401_2840"/>
<proteinExistence type="predicted"/>